<keyword evidence="1" id="KW-0808">Transferase</keyword>
<evidence type="ECO:0000256" key="2">
    <source>
        <dbReference type="ARBA" id="ARBA00022695"/>
    </source>
</evidence>
<dbReference type="Gene3D" id="3.90.550.10">
    <property type="entry name" value="Spore Coat Polysaccharide Biosynthesis Protein SpsA, Chain A"/>
    <property type="match status" value="1"/>
</dbReference>
<keyword evidence="2" id="KW-0548">Nucleotidyltransferase</keyword>
<dbReference type="InterPro" id="IPR029044">
    <property type="entry name" value="Nucleotide-diphossugar_trans"/>
</dbReference>
<dbReference type="GO" id="GO:0016779">
    <property type="term" value="F:nucleotidyltransferase activity"/>
    <property type="evidence" value="ECO:0007669"/>
    <property type="project" value="UniProtKB-KW"/>
</dbReference>
<dbReference type="EMBL" id="DMZY01000198">
    <property type="protein sequence ID" value="HAV92862.1"/>
    <property type="molecule type" value="Genomic_DNA"/>
</dbReference>
<protein>
    <recommendedName>
        <fullName evidence="3">Nucleotidyl transferase domain-containing protein</fullName>
    </recommendedName>
</protein>
<dbReference type="SUPFAM" id="SSF53448">
    <property type="entry name" value="Nucleotide-diphospho-sugar transferases"/>
    <property type="match status" value="1"/>
</dbReference>
<reference evidence="4 5" key="1">
    <citation type="journal article" date="2018" name="Nat. Biotechnol.">
        <title>A standardized bacterial taxonomy based on genome phylogeny substantially revises the tree of life.</title>
        <authorList>
            <person name="Parks D.H."/>
            <person name="Chuvochina M."/>
            <person name="Waite D.W."/>
            <person name="Rinke C."/>
            <person name="Skarshewski A."/>
            <person name="Chaumeil P.A."/>
            <person name="Hugenholtz P."/>
        </authorList>
    </citation>
    <scope>NUCLEOTIDE SEQUENCE [LARGE SCALE GENOMIC DNA]</scope>
    <source>
        <strain evidence="4">UBA9956</strain>
    </source>
</reference>
<evidence type="ECO:0000313" key="5">
    <source>
        <dbReference type="Proteomes" id="UP000264062"/>
    </source>
</evidence>
<sequence>MNYIILAAGMGTRLKPFTNNFPKCLVNIGNQETIVERCVRLIRKHDKTAEITIVVGFKKESIMEKFTDINFICNPFYEFTNSIVSLWFARNLLNKETVVINGDIVFSEELAKILVKKPTKPHIFMDSSIKKDGDYNVQIDEGKVVVMSKELDEYSGEYAGITKLDKNTAVKLKKELEDFIDKGYFKQWYEDVLVHMILDIDFELFYEDIANYSWTELDSISQLLFTKKIHRMEQEHE</sequence>
<dbReference type="InterPro" id="IPR005835">
    <property type="entry name" value="NTP_transferase_dom"/>
</dbReference>
<evidence type="ECO:0000259" key="3">
    <source>
        <dbReference type="Pfam" id="PF00483"/>
    </source>
</evidence>
<organism evidence="4 5">
    <name type="scientific">candidate division WOR-3 bacterium</name>
    <dbReference type="NCBI Taxonomy" id="2052148"/>
    <lineage>
        <taxon>Bacteria</taxon>
        <taxon>Bacteria division WOR-3</taxon>
    </lineage>
</organism>
<proteinExistence type="predicted"/>
<dbReference type="Proteomes" id="UP000264062">
    <property type="component" value="Unassembled WGS sequence"/>
</dbReference>
<dbReference type="Pfam" id="PF00483">
    <property type="entry name" value="NTP_transferase"/>
    <property type="match status" value="1"/>
</dbReference>
<dbReference type="CDD" id="cd02523">
    <property type="entry name" value="PC_cytidylyltransferase"/>
    <property type="match status" value="1"/>
</dbReference>
<dbReference type="PANTHER" id="PTHR43584">
    <property type="entry name" value="NUCLEOTIDYL TRANSFERASE"/>
    <property type="match status" value="1"/>
</dbReference>
<feature type="domain" description="Nucleotidyl transferase" evidence="3">
    <location>
        <begin position="4"/>
        <end position="116"/>
    </location>
</feature>
<dbReference type="PANTHER" id="PTHR43584:SF5">
    <property type="entry name" value="PROTEIN LICC"/>
    <property type="match status" value="1"/>
</dbReference>
<evidence type="ECO:0000256" key="1">
    <source>
        <dbReference type="ARBA" id="ARBA00022679"/>
    </source>
</evidence>
<dbReference type="AlphaFoldDB" id="A0A350HBE6"/>
<gene>
    <name evidence="4" type="ORF">DCW38_06750</name>
</gene>
<dbReference type="InterPro" id="IPR050065">
    <property type="entry name" value="GlmU-like"/>
</dbReference>
<evidence type="ECO:0000313" key="4">
    <source>
        <dbReference type="EMBL" id="HAV92862.1"/>
    </source>
</evidence>
<comment type="caution">
    <text evidence="4">The sequence shown here is derived from an EMBL/GenBank/DDBJ whole genome shotgun (WGS) entry which is preliminary data.</text>
</comment>
<name>A0A350HBE6_UNCW3</name>
<accession>A0A350HBE6</accession>